<evidence type="ECO:0000313" key="2">
    <source>
        <dbReference type="Proteomes" id="UP000183832"/>
    </source>
</evidence>
<dbReference type="EMBL" id="CVRI01000028">
    <property type="protein sequence ID" value="CRK92442.1"/>
    <property type="molecule type" value="Genomic_DNA"/>
</dbReference>
<evidence type="ECO:0000313" key="1">
    <source>
        <dbReference type="EMBL" id="CRK92442.1"/>
    </source>
</evidence>
<gene>
    <name evidence="1" type="ORF">CLUMA_CG006009</name>
</gene>
<keyword evidence="2" id="KW-1185">Reference proteome</keyword>
<accession>A0A1J1HY09</accession>
<dbReference type="AlphaFoldDB" id="A0A1J1HY09"/>
<sequence length="59" mass="6731">MNKKVILSLSVVHDIYAEPKDEHSNILMCMCIFQESVNGYKTRVGCNRNSKLKKSVKDS</sequence>
<dbReference type="Proteomes" id="UP000183832">
    <property type="component" value="Unassembled WGS sequence"/>
</dbReference>
<organism evidence="1 2">
    <name type="scientific">Clunio marinus</name>
    <dbReference type="NCBI Taxonomy" id="568069"/>
    <lineage>
        <taxon>Eukaryota</taxon>
        <taxon>Metazoa</taxon>
        <taxon>Ecdysozoa</taxon>
        <taxon>Arthropoda</taxon>
        <taxon>Hexapoda</taxon>
        <taxon>Insecta</taxon>
        <taxon>Pterygota</taxon>
        <taxon>Neoptera</taxon>
        <taxon>Endopterygota</taxon>
        <taxon>Diptera</taxon>
        <taxon>Nematocera</taxon>
        <taxon>Chironomoidea</taxon>
        <taxon>Chironomidae</taxon>
        <taxon>Clunio</taxon>
    </lineage>
</organism>
<protein>
    <submittedName>
        <fullName evidence="1">CLUMA_CG006009, isoform A</fullName>
    </submittedName>
</protein>
<reference evidence="1 2" key="1">
    <citation type="submission" date="2015-04" db="EMBL/GenBank/DDBJ databases">
        <authorList>
            <person name="Syromyatnikov M.Y."/>
            <person name="Popov V.N."/>
        </authorList>
    </citation>
    <scope>NUCLEOTIDE SEQUENCE [LARGE SCALE GENOMIC DNA]</scope>
</reference>
<proteinExistence type="predicted"/>
<name>A0A1J1HY09_9DIPT</name>